<dbReference type="InterPro" id="IPR013538">
    <property type="entry name" value="ASHA1/2-like_C"/>
</dbReference>
<feature type="domain" description="Activator of Hsp90 ATPase homologue 1/2-like C-terminal" evidence="2">
    <location>
        <begin position="2"/>
        <end position="125"/>
    </location>
</feature>
<comment type="similarity">
    <text evidence="1">Belongs to the AHA1 family.</text>
</comment>
<evidence type="ECO:0000256" key="1">
    <source>
        <dbReference type="ARBA" id="ARBA00006817"/>
    </source>
</evidence>
<dbReference type="EMBL" id="AP018664">
    <property type="protein sequence ID" value="BBD96954.1"/>
    <property type="molecule type" value="Genomic_DNA"/>
</dbReference>
<dbReference type="Gene3D" id="3.30.530.20">
    <property type="match status" value="1"/>
</dbReference>
<dbReference type="SUPFAM" id="SSF55961">
    <property type="entry name" value="Bet v1-like"/>
    <property type="match status" value="1"/>
</dbReference>
<accession>A0A494VX21</accession>
<name>A0A494VX21_9SPHN</name>
<organism evidence="3 4">
    <name type="scientific">Sphingobium amiense</name>
    <dbReference type="NCBI Taxonomy" id="135719"/>
    <lineage>
        <taxon>Bacteria</taxon>
        <taxon>Pseudomonadati</taxon>
        <taxon>Pseudomonadota</taxon>
        <taxon>Alphaproteobacteria</taxon>
        <taxon>Sphingomonadales</taxon>
        <taxon>Sphingomonadaceae</taxon>
        <taxon>Sphingobium</taxon>
    </lineage>
</organism>
<evidence type="ECO:0000313" key="4">
    <source>
        <dbReference type="Proteomes" id="UP000279959"/>
    </source>
</evidence>
<dbReference type="AlphaFoldDB" id="A0A494VX21"/>
<dbReference type="InterPro" id="IPR023393">
    <property type="entry name" value="START-like_dom_sf"/>
</dbReference>
<dbReference type="KEGG" id="sami:SAMIE_1004550"/>
<reference evidence="3 4" key="1">
    <citation type="submission" date="2018-05" db="EMBL/GenBank/DDBJ databases">
        <title>Complete Genome Sequence of the Nonylphenol-Degrading Bacterium Sphingobium amiense DSM 16289T.</title>
        <authorList>
            <person name="Ootsuka M."/>
            <person name="Nishizawa T."/>
            <person name="Ohta H."/>
        </authorList>
    </citation>
    <scope>NUCLEOTIDE SEQUENCE [LARGE SCALE GENOMIC DNA]</scope>
    <source>
        <strain evidence="3 4">DSM 16289</strain>
    </source>
</reference>
<protein>
    <submittedName>
        <fullName evidence="3">ATPase</fullName>
    </submittedName>
</protein>
<dbReference type="Proteomes" id="UP000279959">
    <property type="component" value="Chromosome"/>
</dbReference>
<gene>
    <name evidence="3" type="ORF">SAMIE_1004550</name>
</gene>
<evidence type="ECO:0000259" key="2">
    <source>
        <dbReference type="Pfam" id="PF08327"/>
    </source>
</evidence>
<dbReference type="Pfam" id="PF08327">
    <property type="entry name" value="AHSA1"/>
    <property type="match status" value="1"/>
</dbReference>
<keyword evidence="4" id="KW-1185">Reference proteome</keyword>
<evidence type="ECO:0000313" key="3">
    <source>
        <dbReference type="EMBL" id="BBD96954.1"/>
    </source>
</evidence>
<sequence length="125" mass="14085">MANWRPPADMTARVEHFDPRPGGRYRMVLVYPDGSVSHGKSSEHEDVIDGRFVEIFPDERLVEEVQFESDDPRFQGTMTITTLLVPVRDGTRLTITATNVPPGISESDHRTGMEATLRNLANFVE</sequence>
<proteinExistence type="inferred from homology"/>